<organism evidence="1 2">
    <name type="scientific">Roseimaritima ulvae</name>
    <dbReference type="NCBI Taxonomy" id="980254"/>
    <lineage>
        <taxon>Bacteria</taxon>
        <taxon>Pseudomonadati</taxon>
        <taxon>Planctomycetota</taxon>
        <taxon>Planctomycetia</taxon>
        <taxon>Pirellulales</taxon>
        <taxon>Pirellulaceae</taxon>
        <taxon>Roseimaritima</taxon>
    </lineage>
</organism>
<dbReference type="RefSeq" id="WP_084426951.1">
    <property type="nucleotide sequence ID" value="NZ_CP042914.1"/>
</dbReference>
<reference evidence="1 2" key="1">
    <citation type="submission" date="2019-08" db="EMBL/GenBank/DDBJ databases">
        <title>Deep-cultivation of Planctomycetes and their phenomic and genomic characterization uncovers novel biology.</title>
        <authorList>
            <person name="Wiegand S."/>
            <person name="Jogler M."/>
            <person name="Boedeker C."/>
            <person name="Pinto D."/>
            <person name="Vollmers J."/>
            <person name="Rivas-Marin E."/>
            <person name="Kohn T."/>
            <person name="Peeters S.H."/>
            <person name="Heuer A."/>
            <person name="Rast P."/>
            <person name="Oberbeckmann S."/>
            <person name="Bunk B."/>
            <person name="Jeske O."/>
            <person name="Meyerdierks A."/>
            <person name="Storesund J.E."/>
            <person name="Kallscheuer N."/>
            <person name="Luecker S."/>
            <person name="Lage O.M."/>
            <person name="Pohl T."/>
            <person name="Merkel B.J."/>
            <person name="Hornburger P."/>
            <person name="Mueller R.-W."/>
            <person name="Bruemmer F."/>
            <person name="Labrenz M."/>
            <person name="Spormann A.M."/>
            <person name="Op den Camp H."/>
            <person name="Overmann J."/>
            <person name="Amann R."/>
            <person name="Jetten M.S.M."/>
            <person name="Mascher T."/>
            <person name="Medema M.H."/>
            <person name="Devos D.P."/>
            <person name="Kaster A.-K."/>
            <person name="Ovreas L."/>
            <person name="Rohde M."/>
            <person name="Galperin M.Y."/>
            <person name="Jogler C."/>
        </authorList>
    </citation>
    <scope>NUCLEOTIDE SEQUENCE [LARGE SCALE GENOMIC DNA]</scope>
    <source>
        <strain evidence="1 2">UC8</strain>
    </source>
</reference>
<evidence type="ECO:0000313" key="1">
    <source>
        <dbReference type="EMBL" id="QEG41705.1"/>
    </source>
</evidence>
<dbReference type="AlphaFoldDB" id="A0A5B9QWF1"/>
<keyword evidence="2" id="KW-1185">Reference proteome</keyword>
<proteinExistence type="predicted"/>
<dbReference type="OrthoDB" id="1522784at2"/>
<dbReference type="Proteomes" id="UP000325286">
    <property type="component" value="Chromosome"/>
</dbReference>
<gene>
    <name evidence="1" type="ORF">UC8_37310</name>
</gene>
<dbReference type="PANTHER" id="PTHR47473:SF1">
    <property type="entry name" value="METHYLTRANSFERASE DOMAIN-CONTAINING PROTEIN"/>
    <property type="match status" value="1"/>
</dbReference>
<protein>
    <recommendedName>
        <fullName evidence="3">S-adenosylmethionine:diacylglycerol 3-amino-3-carboxypropyl transferase</fullName>
    </recommendedName>
</protein>
<evidence type="ECO:0008006" key="3">
    <source>
        <dbReference type="Google" id="ProtNLM"/>
    </source>
</evidence>
<dbReference type="Pfam" id="PF11899">
    <property type="entry name" value="DUF3419"/>
    <property type="match status" value="1"/>
</dbReference>
<dbReference type="EMBL" id="CP042914">
    <property type="protein sequence ID" value="QEG41705.1"/>
    <property type="molecule type" value="Genomic_DNA"/>
</dbReference>
<evidence type="ECO:0000313" key="2">
    <source>
        <dbReference type="Proteomes" id="UP000325286"/>
    </source>
</evidence>
<accession>A0A5B9QWF1</accession>
<dbReference type="InterPro" id="IPR021829">
    <property type="entry name" value="DUF3419"/>
</dbReference>
<dbReference type="PANTHER" id="PTHR47473">
    <property type="entry name" value="BTA1P"/>
    <property type="match status" value="1"/>
</dbReference>
<name>A0A5B9QWF1_9BACT</name>
<dbReference type="KEGG" id="rul:UC8_37310"/>
<sequence>MITHWIGQRVFSTVHTKNLVYNTCWEDPRLDREALQLGPTDTVMVITSAGCNALDYVLQAPAAVHAVDMNPLQNALLELKLASIRALGYKDFFDVFGRGRHHAWRHLYHSAVRQHLPENYRRVWDKRLTFFDGSSRRKSFYFRGTSGTFAWMVNGYLRRHKGLRDAMLQVIDATSLQQQVELCDAGQVEQRLWSRRLRWFLRRDTTMAMLGVPRSQRKQIDDGYPGGIARFVEDRVNVLLKQLPLQDNYFWRVYLTGSYTPDCCPEYLKPDNFERLKAGLVDRVQTHTATVEQFLRHHPGQISRYVLLDHMDWLQEHRPDLLASEWQAIVDRAAPHARVMWRSAALNVDFVDPLKVTVDGRQHRVGELLSYDRDLAARLHARDRVHTYGSCCIADLQCPPMEPTRYDDRSQQDALLPEAVA</sequence>